<dbReference type="InterPro" id="IPR001650">
    <property type="entry name" value="Helicase_C-like"/>
</dbReference>
<dbReference type="EMBL" id="SNYJ01000016">
    <property type="protein sequence ID" value="TDQ36737.1"/>
    <property type="molecule type" value="Genomic_DNA"/>
</dbReference>
<dbReference type="PANTHER" id="PTHR47963">
    <property type="entry name" value="DEAD-BOX ATP-DEPENDENT RNA HELICASE 47, MITOCHONDRIAL"/>
    <property type="match status" value="1"/>
</dbReference>
<name>A0A4V3D4L4_9BACI</name>
<comment type="subcellular location">
    <subcellularLocation>
        <location evidence="9">Cytoplasm</location>
    </subcellularLocation>
</comment>
<dbReference type="InterPro" id="IPR027417">
    <property type="entry name" value="P-loop_NTPase"/>
</dbReference>
<evidence type="ECO:0000259" key="14">
    <source>
        <dbReference type="PROSITE" id="PS51195"/>
    </source>
</evidence>
<evidence type="ECO:0000256" key="9">
    <source>
        <dbReference type="HAMAP-Rule" id="MF_01493"/>
    </source>
</evidence>
<dbReference type="Pfam" id="PF00270">
    <property type="entry name" value="DEAD"/>
    <property type="match status" value="1"/>
</dbReference>
<evidence type="ECO:0000256" key="7">
    <source>
        <dbReference type="ARBA" id="ARBA00023016"/>
    </source>
</evidence>
<evidence type="ECO:0000256" key="5">
    <source>
        <dbReference type="ARBA" id="ARBA00022840"/>
    </source>
</evidence>
<dbReference type="Proteomes" id="UP000295632">
    <property type="component" value="Unassembled WGS sequence"/>
</dbReference>
<keyword evidence="4 9" id="KW-0347">Helicase</keyword>
<dbReference type="PROSITE" id="PS51195">
    <property type="entry name" value="Q_MOTIF"/>
    <property type="match status" value="1"/>
</dbReference>
<gene>
    <name evidence="9" type="primary">cshA</name>
    <name evidence="15" type="ORF">EV213_11635</name>
</gene>
<evidence type="ECO:0000256" key="1">
    <source>
        <dbReference type="ARBA" id="ARBA00022490"/>
    </source>
</evidence>
<dbReference type="InterPro" id="IPR014014">
    <property type="entry name" value="RNA_helicase_DEAD_Q_motif"/>
</dbReference>
<dbReference type="GO" id="GO:0005829">
    <property type="term" value="C:cytosol"/>
    <property type="evidence" value="ECO:0007669"/>
    <property type="project" value="TreeGrafter"/>
</dbReference>
<dbReference type="InterPro" id="IPR044742">
    <property type="entry name" value="DEAD/DEAH_RhlB"/>
</dbReference>
<feature type="domain" description="DEAD-box RNA helicase Q" evidence="14">
    <location>
        <begin position="2"/>
        <end position="30"/>
    </location>
</feature>
<dbReference type="InterPro" id="IPR050547">
    <property type="entry name" value="DEAD_box_RNA_helicases"/>
</dbReference>
<keyword evidence="16" id="KW-1185">Reference proteome</keyword>
<dbReference type="CDD" id="cd18787">
    <property type="entry name" value="SF2_C_DEAD"/>
    <property type="match status" value="1"/>
</dbReference>
<dbReference type="InterPro" id="IPR030880">
    <property type="entry name" value="DEAD_helicase_CshA"/>
</dbReference>
<dbReference type="SUPFAM" id="SSF52540">
    <property type="entry name" value="P-loop containing nucleoside triphosphate hydrolases"/>
    <property type="match status" value="1"/>
</dbReference>
<evidence type="ECO:0000256" key="4">
    <source>
        <dbReference type="ARBA" id="ARBA00022806"/>
    </source>
</evidence>
<proteinExistence type="inferred from homology"/>
<dbReference type="OrthoDB" id="9805696at2"/>
<dbReference type="SMART" id="SM00487">
    <property type="entry name" value="DEXDc"/>
    <property type="match status" value="1"/>
</dbReference>
<comment type="function">
    <text evidence="9">DEAD-box RNA helicase possibly involved in RNA degradation. Unwinds dsRNA in both 5'- and 3'-directions, has RNA-dependent ATPase activity.</text>
</comment>
<feature type="domain" description="Helicase C-terminal" evidence="13">
    <location>
        <begin position="214"/>
        <end position="376"/>
    </location>
</feature>
<evidence type="ECO:0000256" key="6">
    <source>
        <dbReference type="ARBA" id="ARBA00022884"/>
    </source>
</evidence>
<dbReference type="GO" id="GO:0009409">
    <property type="term" value="P:response to cold"/>
    <property type="evidence" value="ECO:0007669"/>
    <property type="project" value="TreeGrafter"/>
</dbReference>
<evidence type="ECO:0000256" key="10">
    <source>
        <dbReference type="PROSITE-ProRule" id="PRU00552"/>
    </source>
</evidence>
<evidence type="ECO:0000259" key="13">
    <source>
        <dbReference type="PROSITE" id="PS51194"/>
    </source>
</evidence>
<dbReference type="PROSITE" id="PS51192">
    <property type="entry name" value="HELICASE_ATP_BIND_1"/>
    <property type="match status" value="1"/>
</dbReference>
<dbReference type="GO" id="GO:0003724">
    <property type="term" value="F:RNA helicase activity"/>
    <property type="evidence" value="ECO:0007669"/>
    <property type="project" value="UniProtKB-UniRule"/>
</dbReference>
<comment type="subunit">
    <text evidence="9">Oligomerizes, may be a member of the RNA degradosome.</text>
</comment>
<evidence type="ECO:0000313" key="15">
    <source>
        <dbReference type="EMBL" id="TDQ36737.1"/>
    </source>
</evidence>
<dbReference type="InterPro" id="IPR011545">
    <property type="entry name" value="DEAD/DEAH_box_helicase_dom"/>
</dbReference>
<dbReference type="GO" id="GO:0033592">
    <property type="term" value="F:RNA strand annealing activity"/>
    <property type="evidence" value="ECO:0007669"/>
    <property type="project" value="TreeGrafter"/>
</dbReference>
<evidence type="ECO:0000256" key="8">
    <source>
        <dbReference type="ARBA" id="ARBA00047984"/>
    </source>
</evidence>
<accession>A0A4V3D4L4</accession>
<dbReference type="Gene3D" id="3.40.50.300">
    <property type="entry name" value="P-loop containing nucleotide triphosphate hydrolases"/>
    <property type="match status" value="2"/>
</dbReference>
<dbReference type="PROSITE" id="PS51194">
    <property type="entry name" value="HELICASE_CTER"/>
    <property type="match status" value="1"/>
</dbReference>
<sequence length="495" mass="55071">MAKFSELGLSKEILEAIGNMGFEEATPIQAESIPLSLKGIDVIGQAQTGTGKTAAFGVPMIEKTTKQHSGVAGLVIAPTRELAMQVAEELNKVGRFKNIRALPIYGGQDITRQIRALKKYPQIVVGTPGRLLDHIKRKTLRLQHIHTVVLDEADEMLNMGFIEDIESILKEVPEARQTLLFSATMPDPIRRIAEKFMRSPEIVRVKSKEVTVPNITQNFIEVDERKKFDALTRLLDMENPELAIVFGRTKRRVDELSEALATRGYSAEGIHGDLTQSKRTSVMKQFKNKTIEVLVATDVAARGLDVSGVTHVYNFDIPQDPESYVHRIGRTGRAGKTGVAFTFVTPREMGQLKNIERLTKRRMTRKPVPSSTEALENQQKMALDKLKETATESNLNDYKTHAEQLLEDHDSITLLSAAIKLLTKEPDETPVRLTAEAPSASRKNFRDNRRGGSGGQNRQNRGGKPEYRRRRSGSGGNSGGSSNKRSSYRDSQSSR</sequence>
<evidence type="ECO:0000256" key="3">
    <source>
        <dbReference type="ARBA" id="ARBA00022801"/>
    </source>
</evidence>
<evidence type="ECO:0000256" key="11">
    <source>
        <dbReference type="SAM" id="MobiDB-lite"/>
    </source>
</evidence>
<dbReference type="GO" id="GO:0005840">
    <property type="term" value="C:ribosome"/>
    <property type="evidence" value="ECO:0007669"/>
    <property type="project" value="TreeGrafter"/>
</dbReference>
<dbReference type="InterPro" id="IPR000629">
    <property type="entry name" value="RNA-helicase_DEAD-box_CS"/>
</dbReference>
<dbReference type="SMART" id="SM00490">
    <property type="entry name" value="HELICc"/>
    <property type="match status" value="1"/>
</dbReference>
<keyword evidence="7 9" id="KW-0346">Stress response</keyword>
<comment type="caution">
    <text evidence="15">The sequence shown here is derived from an EMBL/GenBank/DDBJ whole genome shotgun (WGS) entry which is preliminary data.</text>
</comment>
<dbReference type="GO" id="GO:0016887">
    <property type="term" value="F:ATP hydrolysis activity"/>
    <property type="evidence" value="ECO:0007669"/>
    <property type="project" value="RHEA"/>
</dbReference>
<dbReference type="HAMAP" id="MF_01493">
    <property type="entry name" value="DEAD_helicase_CshA"/>
    <property type="match status" value="1"/>
</dbReference>
<evidence type="ECO:0000256" key="2">
    <source>
        <dbReference type="ARBA" id="ARBA00022741"/>
    </source>
</evidence>
<organism evidence="15 16">
    <name type="scientific">Aureibacillus halotolerans</name>
    <dbReference type="NCBI Taxonomy" id="1508390"/>
    <lineage>
        <taxon>Bacteria</taxon>
        <taxon>Bacillati</taxon>
        <taxon>Bacillota</taxon>
        <taxon>Bacilli</taxon>
        <taxon>Bacillales</taxon>
        <taxon>Bacillaceae</taxon>
        <taxon>Aureibacillus</taxon>
    </lineage>
</organism>
<dbReference type="Pfam" id="PF00271">
    <property type="entry name" value="Helicase_C"/>
    <property type="match status" value="1"/>
</dbReference>
<dbReference type="FunFam" id="3.40.50.300:FF:000108">
    <property type="entry name" value="ATP-dependent RNA helicase RhlE"/>
    <property type="match status" value="1"/>
</dbReference>
<dbReference type="CDD" id="cd00268">
    <property type="entry name" value="DEADc"/>
    <property type="match status" value="1"/>
</dbReference>
<dbReference type="GO" id="GO:0005524">
    <property type="term" value="F:ATP binding"/>
    <property type="evidence" value="ECO:0007669"/>
    <property type="project" value="UniProtKB-UniRule"/>
</dbReference>
<comment type="similarity">
    <text evidence="9">Belongs to the DEAD box helicase family. CshA subfamily.</text>
</comment>
<reference evidence="15 16" key="1">
    <citation type="submission" date="2019-03" db="EMBL/GenBank/DDBJ databases">
        <title>Genomic Encyclopedia of Type Strains, Phase IV (KMG-IV): sequencing the most valuable type-strain genomes for metagenomic binning, comparative biology and taxonomic classification.</title>
        <authorList>
            <person name="Goeker M."/>
        </authorList>
    </citation>
    <scope>NUCLEOTIDE SEQUENCE [LARGE SCALE GENOMIC DNA]</scope>
    <source>
        <strain evidence="15 16">DSM 28697</strain>
    </source>
</reference>
<dbReference type="AlphaFoldDB" id="A0A4V3D4L4"/>
<feature type="region of interest" description="Disordered" evidence="11">
    <location>
        <begin position="430"/>
        <end position="495"/>
    </location>
</feature>
<keyword evidence="2 9" id="KW-0547">Nucleotide-binding</keyword>
<evidence type="ECO:0000259" key="12">
    <source>
        <dbReference type="PROSITE" id="PS51192"/>
    </source>
</evidence>
<dbReference type="PANTHER" id="PTHR47963:SF5">
    <property type="entry name" value="DEAD-BOX ATP-DEPENDENT RNA HELICASE CSHA"/>
    <property type="match status" value="1"/>
</dbReference>
<keyword evidence="1 9" id="KW-0963">Cytoplasm</keyword>
<dbReference type="RefSeq" id="WP_133581529.1">
    <property type="nucleotide sequence ID" value="NZ_SNYJ01000016.1"/>
</dbReference>
<comment type="catalytic activity">
    <reaction evidence="8 9">
        <text>ATP + H2O = ADP + phosphate + H(+)</text>
        <dbReference type="Rhea" id="RHEA:13065"/>
        <dbReference type="ChEBI" id="CHEBI:15377"/>
        <dbReference type="ChEBI" id="CHEBI:15378"/>
        <dbReference type="ChEBI" id="CHEBI:30616"/>
        <dbReference type="ChEBI" id="CHEBI:43474"/>
        <dbReference type="ChEBI" id="CHEBI:456216"/>
        <dbReference type="EC" id="3.6.4.13"/>
    </reaction>
</comment>
<keyword evidence="6 9" id="KW-0694">RNA-binding</keyword>
<dbReference type="InterPro" id="IPR014001">
    <property type="entry name" value="Helicase_ATP-bd"/>
</dbReference>
<dbReference type="FunFam" id="3.40.50.300:FF:000783">
    <property type="entry name" value="DEAD-box ATP-dependent RNA helicase CshA"/>
    <property type="match status" value="1"/>
</dbReference>
<dbReference type="GO" id="GO:0006401">
    <property type="term" value="P:RNA catabolic process"/>
    <property type="evidence" value="ECO:0007669"/>
    <property type="project" value="UniProtKB-UniRule"/>
</dbReference>
<dbReference type="PROSITE" id="PS00039">
    <property type="entry name" value="DEAD_ATP_HELICASE"/>
    <property type="match status" value="1"/>
</dbReference>
<keyword evidence="5 9" id="KW-0067">ATP-binding</keyword>
<feature type="short sequence motif" description="Q motif" evidence="10">
    <location>
        <begin position="2"/>
        <end position="30"/>
    </location>
</feature>
<dbReference type="EC" id="3.6.4.13" evidence="9"/>
<keyword evidence="3 9" id="KW-0378">Hydrolase</keyword>
<protein>
    <recommendedName>
        <fullName evidence="9">DEAD-box ATP-dependent RNA helicase CshA</fullName>
        <ecNumber evidence="9">3.6.4.13</ecNumber>
    </recommendedName>
</protein>
<feature type="domain" description="Helicase ATP-binding" evidence="12">
    <location>
        <begin position="33"/>
        <end position="203"/>
    </location>
</feature>
<evidence type="ECO:0000313" key="16">
    <source>
        <dbReference type="Proteomes" id="UP000295632"/>
    </source>
</evidence>